<dbReference type="FunFam" id="3.90.110.10:FF:000002">
    <property type="entry name" value="Malate dehydrogenase"/>
    <property type="match status" value="1"/>
</dbReference>
<dbReference type="NCBIfam" id="NF003916">
    <property type="entry name" value="PRK05442.1"/>
    <property type="match status" value="1"/>
</dbReference>
<organism evidence="10 11">
    <name type="scientific">Agrilus planipennis</name>
    <name type="common">Emerald ash borer</name>
    <name type="synonym">Agrilus marcopoli</name>
    <dbReference type="NCBI Taxonomy" id="224129"/>
    <lineage>
        <taxon>Eukaryota</taxon>
        <taxon>Metazoa</taxon>
        <taxon>Ecdysozoa</taxon>
        <taxon>Arthropoda</taxon>
        <taxon>Hexapoda</taxon>
        <taxon>Insecta</taxon>
        <taxon>Pterygota</taxon>
        <taxon>Neoptera</taxon>
        <taxon>Endopterygota</taxon>
        <taxon>Coleoptera</taxon>
        <taxon>Polyphaga</taxon>
        <taxon>Elateriformia</taxon>
        <taxon>Buprestoidea</taxon>
        <taxon>Buprestidae</taxon>
        <taxon>Agrilinae</taxon>
        <taxon>Agrilus</taxon>
    </lineage>
</organism>
<evidence type="ECO:0000256" key="3">
    <source>
        <dbReference type="ARBA" id="ARBA00019899"/>
    </source>
</evidence>
<comment type="similarity">
    <text evidence="1">Belongs to the LDH/MDH superfamily. MDH type 2 family.</text>
</comment>
<gene>
    <name evidence="11" type="primary">LOC108743830</name>
    <name evidence="12 13" type="synonym">LOC108735046</name>
</gene>
<dbReference type="Pfam" id="PF00056">
    <property type="entry name" value="Ldh_1_N"/>
    <property type="match status" value="1"/>
</dbReference>
<dbReference type="EC" id="1.1.1.37" evidence="2"/>
<keyword evidence="10" id="KW-1185">Reference proteome</keyword>
<feature type="domain" description="Lactate/malate dehydrogenase N-terminal" evidence="8">
    <location>
        <begin position="281"/>
        <end position="427"/>
    </location>
</feature>
<feature type="domain" description="Lactate/malate dehydrogenase C-terminal" evidence="9">
    <location>
        <begin position="432"/>
        <end position="598"/>
    </location>
</feature>
<dbReference type="Gene3D" id="3.40.50.720">
    <property type="entry name" value="NAD(P)-binding Rossmann-like Domain"/>
    <property type="match status" value="1"/>
</dbReference>
<feature type="compositionally biased region" description="Basic and acidic residues" evidence="7">
    <location>
        <begin position="204"/>
        <end position="213"/>
    </location>
</feature>
<sequence>MAECLTKRQLVCRINEVDKCLDKLEEKYFRLKKEKLDIEQLLKETICQQHAAKKKAICLAKKNKQLERELADINEMALLVKAECNNAIRNSVEKINRLQARAHEIALQSEYLKLEAADLRCEKEQLLIKLKCFQDTKSQLQSALETALDEKCQMCKRIQELETCEQNYKMEIDRLVRLSVNQRRALCENDSSPNNSQNVPITLEPKEQGEPIKKSTQPKEPLKKPVQLKDLVGKPIQPREFNGKPIQPKELIGQPTQPNKHTEEQKCSGTSSEPPPPEPIRVLLTGATGRISNNLLPMIAKGDVFGPEQTLMIHLFDIPDKKQQLQSLVMEFLDCAYPLVQCVFCTDELEDACKDVTAAFLVGAKSQSPGMDVRDLLPENAPIFKAQGEALDKNAKKDVKVLVVGDPVNTNALICSKFAPSIPKENFSSLNRLDQNRASVQIACKANVPVSQINNVIIWGNHSSTQVPDVTQAKINSLPVEDVIKDQTWITNEFVPTIQQRTNILLEAKGESAAMSTAKAAADQMNNWFKGTESGKFVSMGVMSDGSYCVPKDLIFSFPVEIKDGKWFIVQGLTVKDEIKKMMDASRRELEEDRDAAFKILGN</sequence>
<feature type="region of interest" description="Disordered" evidence="7">
    <location>
        <begin position="187"/>
        <end position="278"/>
    </location>
</feature>
<name>A0A7F5RGA6_AGRPL</name>
<accession>A0A7F5RGA6</accession>
<evidence type="ECO:0000256" key="1">
    <source>
        <dbReference type="ARBA" id="ARBA00009613"/>
    </source>
</evidence>
<dbReference type="InterPro" id="IPR036291">
    <property type="entry name" value="NAD(P)-bd_dom_sf"/>
</dbReference>
<dbReference type="PANTHER" id="PTHR23382">
    <property type="entry name" value="MALATE DEHYDROGENASE"/>
    <property type="match status" value="1"/>
</dbReference>
<keyword evidence="4" id="KW-0560">Oxidoreductase</keyword>
<dbReference type="AlphaFoldDB" id="A0A7F5RGA6"/>
<keyword evidence="5" id="KW-0520">NAD</keyword>
<proteinExistence type="inferred from homology"/>
<feature type="coiled-coil region" evidence="6">
    <location>
        <begin position="7"/>
        <end position="101"/>
    </location>
</feature>
<evidence type="ECO:0000259" key="8">
    <source>
        <dbReference type="Pfam" id="PF00056"/>
    </source>
</evidence>
<dbReference type="SUPFAM" id="SSF51735">
    <property type="entry name" value="NAD(P)-binding Rossmann-fold domains"/>
    <property type="match status" value="1"/>
</dbReference>
<dbReference type="GO" id="GO:0030060">
    <property type="term" value="F:L-malate dehydrogenase (NAD+) activity"/>
    <property type="evidence" value="ECO:0007669"/>
    <property type="project" value="UniProtKB-EC"/>
</dbReference>
<dbReference type="InterPro" id="IPR022383">
    <property type="entry name" value="Lactate/malate_DH_C"/>
</dbReference>
<dbReference type="Gene3D" id="3.90.110.10">
    <property type="entry name" value="Lactate dehydrogenase/glycoside hydrolase, family 4, C-terminal"/>
    <property type="match status" value="1"/>
</dbReference>
<dbReference type="KEGG" id="apln:108743830"/>
<dbReference type="InterPro" id="IPR010945">
    <property type="entry name" value="Malate_DH_type2"/>
</dbReference>
<evidence type="ECO:0000259" key="9">
    <source>
        <dbReference type="Pfam" id="PF02866"/>
    </source>
</evidence>
<dbReference type="NCBIfam" id="TIGR01759">
    <property type="entry name" value="MalateDH-SF1"/>
    <property type="match status" value="1"/>
</dbReference>
<dbReference type="SUPFAM" id="SSF56327">
    <property type="entry name" value="LDH C-terminal domain-like"/>
    <property type="match status" value="1"/>
</dbReference>
<dbReference type="RefSeq" id="XP_025835417.1">
    <property type="nucleotide sequence ID" value="XM_025979632.1"/>
</dbReference>
<dbReference type="InterPro" id="IPR001236">
    <property type="entry name" value="Lactate/malate_DH_N"/>
</dbReference>
<dbReference type="GeneID" id="108743830"/>
<protein>
    <recommendedName>
        <fullName evidence="3">Malate dehydrogenase, cytoplasmic</fullName>
        <ecNumber evidence="2">1.1.1.37</ecNumber>
    </recommendedName>
</protein>
<evidence type="ECO:0000313" key="12">
    <source>
        <dbReference type="RefSeq" id="XP_025835417.1"/>
    </source>
</evidence>
<dbReference type="GO" id="GO:0006108">
    <property type="term" value="P:malate metabolic process"/>
    <property type="evidence" value="ECO:0007669"/>
    <property type="project" value="InterPro"/>
</dbReference>
<evidence type="ECO:0000313" key="10">
    <source>
        <dbReference type="Proteomes" id="UP000192223"/>
    </source>
</evidence>
<evidence type="ECO:0000313" key="13">
    <source>
        <dbReference type="RefSeq" id="XP_025835418.1"/>
    </source>
</evidence>
<evidence type="ECO:0000256" key="5">
    <source>
        <dbReference type="ARBA" id="ARBA00023027"/>
    </source>
</evidence>
<evidence type="ECO:0000313" key="11">
    <source>
        <dbReference type="RefSeq" id="XP_025835032.1"/>
    </source>
</evidence>
<dbReference type="Proteomes" id="UP000192223">
    <property type="component" value="Unplaced"/>
</dbReference>
<dbReference type="InterPro" id="IPR015955">
    <property type="entry name" value="Lactate_DH/Glyco_Ohase_4_C"/>
</dbReference>
<dbReference type="RefSeq" id="XP_025835032.1">
    <property type="nucleotide sequence ID" value="XM_025979247.1"/>
</dbReference>
<dbReference type="OrthoDB" id="4069699at2759"/>
<evidence type="ECO:0000256" key="2">
    <source>
        <dbReference type="ARBA" id="ARBA00012995"/>
    </source>
</evidence>
<dbReference type="RefSeq" id="XP_025835418.1">
    <property type="nucleotide sequence ID" value="XM_025979633.1"/>
</dbReference>
<evidence type="ECO:0000256" key="4">
    <source>
        <dbReference type="ARBA" id="ARBA00023002"/>
    </source>
</evidence>
<evidence type="ECO:0000256" key="6">
    <source>
        <dbReference type="SAM" id="Coils"/>
    </source>
</evidence>
<evidence type="ECO:0000256" key="7">
    <source>
        <dbReference type="SAM" id="MobiDB-lite"/>
    </source>
</evidence>
<dbReference type="Pfam" id="PF02866">
    <property type="entry name" value="Ldh_1_C"/>
    <property type="match status" value="1"/>
</dbReference>
<reference evidence="11 12" key="1">
    <citation type="submission" date="2025-04" db="UniProtKB">
        <authorList>
            <consortium name="RefSeq"/>
        </authorList>
    </citation>
    <scope>IDENTIFICATION</scope>
    <source>
        <tissue evidence="11 12">Entire body</tissue>
    </source>
</reference>
<feature type="compositionally biased region" description="Polar residues" evidence="7">
    <location>
        <begin position="189"/>
        <end position="200"/>
    </location>
</feature>
<dbReference type="KEGG" id="apln:108735046"/>
<keyword evidence="6" id="KW-0175">Coiled coil</keyword>
<dbReference type="FunFam" id="3.40.50.720:FF:000010">
    <property type="entry name" value="Malate dehydrogenase"/>
    <property type="match status" value="1"/>
</dbReference>